<evidence type="ECO:0000313" key="2">
    <source>
        <dbReference type="EMBL" id="EKC36446.1"/>
    </source>
</evidence>
<dbReference type="SUPFAM" id="SSF52317">
    <property type="entry name" value="Class I glutamine amidotransferase-like"/>
    <property type="match status" value="1"/>
</dbReference>
<gene>
    <name evidence="2" type="ORF">CGI_10018508</name>
</gene>
<protein>
    <submittedName>
        <fullName evidence="2">ES1-like protein, mitochondrial</fullName>
    </submittedName>
</protein>
<dbReference type="HOGENOM" id="CLU_321121_0_0_1"/>
<dbReference type="Gene3D" id="3.10.200.10">
    <property type="entry name" value="Alpha carbonic anhydrase"/>
    <property type="match status" value="3"/>
</dbReference>
<sequence length="903" mass="99962">MNKEFEVCFFLLVILRSHCAEASFSGCDEPDCSKVKYNYDRESCLGPVNWSDITPCWSQCGGNRQSPVNIRRADATFSNIGSFTFNIGVQQAFQVSTFSKGFATTFKIENANIILSNVNQFGLTGSSFKLDGFHFHTGRYNSMMGSEHSFDGKFTPLELHLVFYNTKYPDVNTASTQSDGLVVIGVMTQRWWQRNPEFIVFFFVILGAFAAECTEKDYDKAKFDYNLKSCHGPKNWSHVTPCWFLCAGKRQSPINIRRADATYSDIGSFRFDIFDNEEFQVSSSNHVTMFFVFIHSTIFNQKFHIHVVSHNAMYPNVRYASYGIDGLVVIWIFVQVKQFFLQRFSAAQSTQCFESDCNKGKFNYNPSSCLGPPFWAVLTPCWFVCIFTSQSPVNIRTFDSSRQTGLGAFTFNRNDDLQFPVAITNKGFKSEYKVNVSPQILLSNLNQFGLSGKSFKFESFHFHAGTSSSSVGSEHSFNNVFQPMEVHLVFYNTQYGDFKTALGQSDGLVVISVLVQENQASGNTPFSGCVNTQANVLTAGSGTGPVITNNIALKDILPTNQSDYYTYRGSLTTPPCSQSVTWVVMRCPIILSQQAIADFKNLEVSSSGEKLGVHGNRRPVQRVKMWLTAVGFALAMTKKTPACSAFVIQIFVPLRMKGGKFSSAKKCFMHTTSILGAQNPKVALIFSGCGVYDGTEIHEASSAMVHLSRHEAEVGIFAPNIEQMHAIDHTKGEPMEVNRNVLVESARIARGKIQDLKDLKVQDFDAVIFPGGFGAAKNLSNFAVEGDKMTVQPSVEKVIKEFHSAKKPIGLCCISPVLAAKTIPGCTVTVGQDKDVDGQWPYAGTAGACQNMGAKHVNKDVSEVNVDSQNKLVTTPAFMCETAVHKVFDGVGKMVEAVLKLCK</sequence>
<dbReference type="InterPro" id="IPR001148">
    <property type="entry name" value="CA_dom"/>
</dbReference>
<proteinExistence type="predicted"/>
<evidence type="ECO:0000259" key="1">
    <source>
        <dbReference type="PROSITE" id="PS51144"/>
    </source>
</evidence>
<feature type="domain" description="Alpha-carbonic anhydrase" evidence="1">
    <location>
        <begin position="35"/>
        <end position="291"/>
    </location>
</feature>
<dbReference type="PANTHER" id="PTHR10224:SF12">
    <property type="entry name" value="GLYOXALASE ELBB"/>
    <property type="match status" value="1"/>
</dbReference>
<dbReference type="PANTHER" id="PTHR10224">
    <property type="entry name" value="ES1 PROTEIN HOMOLOG, MITOCHONDRIAL"/>
    <property type="match status" value="1"/>
</dbReference>
<accession>K1RPZ2</accession>
<dbReference type="AlphaFoldDB" id="K1RPZ2"/>
<dbReference type="SUPFAM" id="SSF51069">
    <property type="entry name" value="Carbonic anhydrase"/>
    <property type="match status" value="3"/>
</dbReference>
<dbReference type="EMBL" id="JH816392">
    <property type="protein sequence ID" value="EKC36446.1"/>
    <property type="molecule type" value="Genomic_DNA"/>
</dbReference>
<dbReference type="PROSITE" id="PS51144">
    <property type="entry name" value="ALPHA_CA_2"/>
    <property type="match status" value="2"/>
</dbReference>
<dbReference type="CDD" id="cd00326">
    <property type="entry name" value="alpha_CA"/>
    <property type="match status" value="1"/>
</dbReference>
<reference evidence="2" key="1">
    <citation type="journal article" date="2012" name="Nature">
        <title>The oyster genome reveals stress adaptation and complexity of shell formation.</title>
        <authorList>
            <person name="Zhang G."/>
            <person name="Fang X."/>
            <person name="Guo X."/>
            <person name="Li L."/>
            <person name="Luo R."/>
            <person name="Xu F."/>
            <person name="Yang P."/>
            <person name="Zhang L."/>
            <person name="Wang X."/>
            <person name="Qi H."/>
            <person name="Xiong Z."/>
            <person name="Que H."/>
            <person name="Xie Y."/>
            <person name="Holland P.W."/>
            <person name="Paps J."/>
            <person name="Zhu Y."/>
            <person name="Wu F."/>
            <person name="Chen Y."/>
            <person name="Wang J."/>
            <person name="Peng C."/>
            <person name="Meng J."/>
            <person name="Yang L."/>
            <person name="Liu J."/>
            <person name="Wen B."/>
            <person name="Zhang N."/>
            <person name="Huang Z."/>
            <person name="Zhu Q."/>
            <person name="Feng Y."/>
            <person name="Mount A."/>
            <person name="Hedgecock D."/>
            <person name="Xu Z."/>
            <person name="Liu Y."/>
            <person name="Domazet-Loso T."/>
            <person name="Du Y."/>
            <person name="Sun X."/>
            <person name="Zhang S."/>
            <person name="Liu B."/>
            <person name="Cheng P."/>
            <person name="Jiang X."/>
            <person name="Li J."/>
            <person name="Fan D."/>
            <person name="Wang W."/>
            <person name="Fu W."/>
            <person name="Wang T."/>
            <person name="Wang B."/>
            <person name="Zhang J."/>
            <person name="Peng Z."/>
            <person name="Li Y."/>
            <person name="Li N."/>
            <person name="Wang J."/>
            <person name="Chen M."/>
            <person name="He Y."/>
            <person name="Tan F."/>
            <person name="Song X."/>
            <person name="Zheng Q."/>
            <person name="Huang R."/>
            <person name="Yang H."/>
            <person name="Du X."/>
            <person name="Chen L."/>
            <person name="Yang M."/>
            <person name="Gaffney P.M."/>
            <person name="Wang S."/>
            <person name="Luo L."/>
            <person name="She Z."/>
            <person name="Ming Y."/>
            <person name="Huang W."/>
            <person name="Zhang S."/>
            <person name="Huang B."/>
            <person name="Zhang Y."/>
            <person name="Qu T."/>
            <person name="Ni P."/>
            <person name="Miao G."/>
            <person name="Wang J."/>
            <person name="Wang Q."/>
            <person name="Steinberg C.E."/>
            <person name="Wang H."/>
            <person name="Li N."/>
            <person name="Qian L."/>
            <person name="Zhang G."/>
            <person name="Li Y."/>
            <person name="Yang H."/>
            <person name="Liu X."/>
            <person name="Wang J."/>
            <person name="Yin Y."/>
            <person name="Wang J."/>
        </authorList>
    </citation>
    <scope>NUCLEOTIDE SEQUENCE [LARGE SCALE GENOMIC DNA]</scope>
    <source>
        <strain evidence="2">05x7-T-G4-1.051#20</strain>
    </source>
</reference>
<dbReference type="SMART" id="SM01057">
    <property type="entry name" value="Carb_anhydrase"/>
    <property type="match status" value="2"/>
</dbReference>
<name>K1RPZ2_MAGGI</name>
<dbReference type="InterPro" id="IPR029062">
    <property type="entry name" value="Class_I_gatase-like"/>
</dbReference>
<dbReference type="CDD" id="cd03133">
    <property type="entry name" value="GATase1_ES1"/>
    <property type="match status" value="1"/>
</dbReference>
<dbReference type="InterPro" id="IPR036398">
    <property type="entry name" value="CA_dom_sf"/>
</dbReference>
<dbReference type="Pfam" id="PF00194">
    <property type="entry name" value="Carb_anhydrase"/>
    <property type="match status" value="2"/>
</dbReference>
<organism evidence="2">
    <name type="scientific">Magallana gigas</name>
    <name type="common">Pacific oyster</name>
    <name type="synonym">Crassostrea gigas</name>
    <dbReference type="NCBI Taxonomy" id="29159"/>
    <lineage>
        <taxon>Eukaryota</taxon>
        <taxon>Metazoa</taxon>
        <taxon>Spiralia</taxon>
        <taxon>Lophotrochozoa</taxon>
        <taxon>Mollusca</taxon>
        <taxon>Bivalvia</taxon>
        <taxon>Autobranchia</taxon>
        <taxon>Pteriomorphia</taxon>
        <taxon>Ostreida</taxon>
        <taxon>Ostreoidea</taxon>
        <taxon>Ostreidae</taxon>
        <taxon>Magallana</taxon>
    </lineage>
</organism>
<dbReference type="InParanoid" id="K1RPZ2"/>
<dbReference type="NCBIfam" id="NF008747">
    <property type="entry name" value="PRK11780.1"/>
    <property type="match status" value="1"/>
</dbReference>
<feature type="domain" description="Alpha-carbonic anhydrase" evidence="1">
    <location>
        <begin position="360"/>
        <end position="632"/>
    </location>
</feature>
<dbReference type="Gene3D" id="3.40.50.880">
    <property type="match status" value="1"/>
</dbReference>